<name>A0A498IJE7_MALDO</name>
<protein>
    <submittedName>
        <fullName evidence="2">Uncharacterized protein</fullName>
    </submittedName>
</protein>
<accession>A0A498IJE7</accession>
<organism evidence="2 3">
    <name type="scientific">Malus domestica</name>
    <name type="common">Apple</name>
    <name type="synonym">Pyrus malus</name>
    <dbReference type="NCBI Taxonomy" id="3750"/>
    <lineage>
        <taxon>Eukaryota</taxon>
        <taxon>Viridiplantae</taxon>
        <taxon>Streptophyta</taxon>
        <taxon>Embryophyta</taxon>
        <taxon>Tracheophyta</taxon>
        <taxon>Spermatophyta</taxon>
        <taxon>Magnoliopsida</taxon>
        <taxon>eudicotyledons</taxon>
        <taxon>Gunneridae</taxon>
        <taxon>Pentapetalae</taxon>
        <taxon>rosids</taxon>
        <taxon>fabids</taxon>
        <taxon>Rosales</taxon>
        <taxon>Rosaceae</taxon>
        <taxon>Amygdaloideae</taxon>
        <taxon>Maleae</taxon>
        <taxon>Malus</taxon>
    </lineage>
</organism>
<reference evidence="2 3" key="1">
    <citation type="submission" date="2018-10" db="EMBL/GenBank/DDBJ databases">
        <title>A high-quality apple genome assembly.</title>
        <authorList>
            <person name="Hu J."/>
        </authorList>
    </citation>
    <scope>NUCLEOTIDE SEQUENCE [LARGE SCALE GENOMIC DNA]</scope>
    <source>
        <strain evidence="3">cv. HFTH1</strain>
        <tissue evidence="2">Young leaf</tissue>
    </source>
</reference>
<comment type="caution">
    <text evidence="2">The sequence shown here is derived from an EMBL/GenBank/DDBJ whole genome shotgun (WGS) entry which is preliminary data.</text>
</comment>
<evidence type="ECO:0000256" key="1">
    <source>
        <dbReference type="SAM" id="MobiDB-lite"/>
    </source>
</evidence>
<dbReference type="AlphaFoldDB" id="A0A498IJE7"/>
<sequence>MPQWPYMSNWIYAPRLPPYGTQGSDFAPAPAPAYHMAPHQQMYESYQYPRQNYNRLPIQATNFNTAYPASSYDSYPQYYTSPPPYNSPQQSDSFGLFSDQNPNGCSIM</sequence>
<keyword evidence="3" id="KW-1185">Reference proteome</keyword>
<feature type="compositionally biased region" description="Polar residues" evidence="1">
    <location>
        <begin position="98"/>
        <end position="108"/>
    </location>
</feature>
<evidence type="ECO:0000313" key="3">
    <source>
        <dbReference type="Proteomes" id="UP000290289"/>
    </source>
</evidence>
<dbReference type="EMBL" id="RDQH01000338">
    <property type="protein sequence ID" value="RXH82244.1"/>
    <property type="molecule type" value="Genomic_DNA"/>
</dbReference>
<dbReference type="Proteomes" id="UP000290289">
    <property type="component" value="Chromosome 12"/>
</dbReference>
<evidence type="ECO:0000313" key="2">
    <source>
        <dbReference type="EMBL" id="RXH82244.1"/>
    </source>
</evidence>
<gene>
    <name evidence="2" type="ORF">DVH24_036585</name>
</gene>
<proteinExistence type="predicted"/>
<feature type="region of interest" description="Disordered" evidence="1">
    <location>
        <begin position="79"/>
        <end position="108"/>
    </location>
</feature>